<keyword evidence="4" id="KW-1185">Reference proteome</keyword>
<proteinExistence type="inferred from homology"/>
<dbReference type="Proteomes" id="UP001379945">
    <property type="component" value="Unassembled WGS sequence"/>
</dbReference>
<comment type="similarity">
    <text evidence="1">Belongs to the pseudomonas-type ThrB family.</text>
</comment>
<reference evidence="3 4" key="1">
    <citation type="submission" date="2024-04" db="EMBL/GenBank/DDBJ databases">
        <title>Novel species of the genus Ideonella isolated from streams.</title>
        <authorList>
            <person name="Lu H."/>
        </authorList>
    </citation>
    <scope>NUCLEOTIDE SEQUENCE [LARGE SCALE GENOMIC DNA]</scope>
    <source>
        <strain evidence="3 4">LYT19W</strain>
    </source>
</reference>
<dbReference type="PANTHER" id="PTHR21064:SF6">
    <property type="entry name" value="AMINOGLYCOSIDE PHOSPHOTRANSFERASE DOMAIN-CONTAINING PROTEIN"/>
    <property type="match status" value="1"/>
</dbReference>
<evidence type="ECO:0000313" key="3">
    <source>
        <dbReference type="EMBL" id="MEK8047999.1"/>
    </source>
</evidence>
<dbReference type="InterPro" id="IPR002575">
    <property type="entry name" value="Aminoglycoside_PTrfase"/>
</dbReference>
<dbReference type="Pfam" id="PF01636">
    <property type="entry name" value="APH"/>
    <property type="match status" value="1"/>
</dbReference>
<dbReference type="InterPro" id="IPR050249">
    <property type="entry name" value="Pseudomonas-type_ThrB"/>
</dbReference>
<evidence type="ECO:0000256" key="1">
    <source>
        <dbReference type="ARBA" id="ARBA00038240"/>
    </source>
</evidence>
<sequence>MHSTALTPGLMKACQRLAQPWANVGAEVTPHLLGHSSNLAVALEPLPLVARIGTGTAVLRIDGQHAQREVALTAWLAQRGAAVGQPASAQQAGPHQLQADGRTWTTTVWRCIAVSPGEPAAHEAGQALAHIHRLLHDHDDDAALATLPGADWAVFDELQALLLLPTVQASAPAAQRAFVAEEALACAEQMKTLALPCQWVHGDAHLNNVLNTSAGPLWVDWEDATRAPVHWDLACLLAGARVLGTHAAWSEAALAGWESVAGPLRSADQLAALALCIRARTLFVCAWMWALGLNDETRRTRHAARLAWLGWRD</sequence>
<feature type="domain" description="Aminoglycoside phosphotransferase" evidence="2">
    <location>
        <begin position="55"/>
        <end position="261"/>
    </location>
</feature>
<name>A0ABU9C7Y5_9BURK</name>
<dbReference type="PANTHER" id="PTHR21064">
    <property type="entry name" value="AMINOGLYCOSIDE PHOSPHOTRANSFERASE DOMAIN-CONTAINING PROTEIN-RELATED"/>
    <property type="match status" value="1"/>
</dbReference>
<dbReference type="Gene3D" id="3.90.1200.10">
    <property type="match status" value="1"/>
</dbReference>
<dbReference type="RefSeq" id="WP_341400312.1">
    <property type="nucleotide sequence ID" value="NZ_JBBUTI010000012.1"/>
</dbReference>
<evidence type="ECO:0000313" key="4">
    <source>
        <dbReference type="Proteomes" id="UP001379945"/>
    </source>
</evidence>
<gene>
    <name evidence="3" type="ORF">AACH00_16690</name>
</gene>
<accession>A0ABU9C7Y5</accession>
<organism evidence="3 4">
    <name type="scientific">Ideonella margarita</name>
    <dbReference type="NCBI Taxonomy" id="2984191"/>
    <lineage>
        <taxon>Bacteria</taxon>
        <taxon>Pseudomonadati</taxon>
        <taxon>Pseudomonadota</taxon>
        <taxon>Betaproteobacteria</taxon>
        <taxon>Burkholderiales</taxon>
        <taxon>Sphaerotilaceae</taxon>
        <taxon>Ideonella</taxon>
    </lineage>
</organism>
<comment type="caution">
    <text evidence="3">The sequence shown here is derived from an EMBL/GenBank/DDBJ whole genome shotgun (WGS) entry which is preliminary data.</text>
</comment>
<dbReference type="EMBL" id="JBBUTI010000012">
    <property type="protein sequence ID" value="MEK8047999.1"/>
    <property type="molecule type" value="Genomic_DNA"/>
</dbReference>
<evidence type="ECO:0000259" key="2">
    <source>
        <dbReference type="Pfam" id="PF01636"/>
    </source>
</evidence>
<dbReference type="SUPFAM" id="SSF56112">
    <property type="entry name" value="Protein kinase-like (PK-like)"/>
    <property type="match status" value="1"/>
</dbReference>
<dbReference type="InterPro" id="IPR011009">
    <property type="entry name" value="Kinase-like_dom_sf"/>
</dbReference>
<protein>
    <submittedName>
        <fullName evidence="3">Phosphotransferase</fullName>
    </submittedName>
</protein>